<protein>
    <recommendedName>
        <fullName evidence="3">LppM domain-containing protein</fullName>
    </recommendedName>
</protein>
<evidence type="ECO:0000313" key="4">
    <source>
        <dbReference type="EMBL" id="GIG34686.1"/>
    </source>
</evidence>
<keyword evidence="2" id="KW-0812">Transmembrane</keyword>
<sequence length="280" mass="29159">MTTRPVRALAVALLAVAVLSGCFRYDMQVVVGEDDTVSGSYVIAIDGRAMGLTEAEVEEFLATEAPETGGPFDPDAGLTTDQERYVDGDLVGTRYSFEDVPFDVFNGDDTALSRTGTGWELSGTIPVVLDEETADEAPASGGEVRFAITFPGDVVDTNGEVDPGDPRTVRWTSDGKQPVELHAVATEPGPPWLALGAVGGAGLLVGGGVLALVLVLVRRRRRAAAQAAAAWSVQPAPVSAGWPTEPGVRTQHAWQPDPPAGLPPGAVPRQPPPGLPPYGT</sequence>
<dbReference type="PROSITE" id="PS51257">
    <property type="entry name" value="PROKAR_LIPOPROTEIN"/>
    <property type="match status" value="1"/>
</dbReference>
<feature type="compositionally biased region" description="Pro residues" evidence="1">
    <location>
        <begin position="256"/>
        <end position="280"/>
    </location>
</feature>
<dbReference type="AlphaFoldDB" id="A0A919P5W8"/>
<reference evidence="4" key="1">
    <citation type="submission" date="2021-01" db="EMBL/GenBank/DDBJ databases">
        <title>Whole genome shotgun sequence of Cellulomonas pakistanensis NBRC 110800.</title>
        <authorList>
            <person name="Komaki H."/>
            <person name="Tamura T."/>
        </authorList>
    </citation>
    <scope>NUCLEOTIDE SEQUENCE</scope>
    <source>
        <strain evidence="4">NBRC 110800</strain>
    </source>
</reference>
<name>A0A919P5W8_9CELL</name>
<comment type="caution">
    <text evidence="4">The sequence shown here is derived from an EMBL/GenBank/DDBJ whole genome shotgun (WGS) entry which is preliminary data.</text>
</comment>
<keyword evidence="2" id="KW-0472">Membrane</keyword>
<evidence type="ECO:0000256" key="1">
    <source>
        <dbReference type="SAM" id="MobiDB-lite"/>
    </source>
</evidence>
<evidence type="ECO:0000259" key="3">
    <source>
        <dbReference type="Pfam" id="PF21946"/>
    </source>
</evidence>
<dbReference type="InterPro" id="IPR053807">
    <property type="entry name" value="LppM"/>
</dbReference>
<dbReference type="RefSeq" id="WP_203666741.1">
    <property type="nucleotide sequence ID" value="NZ_BONO01000001.1"/>
</dbReference>
<dbReference type="Proteomes" id="UP000642125">
    <property type="component" value="Unassembled WGS sequence"/>
</dbReference>
<evidence type="ECO:0000313" key="5">
    <source>
        <dbReference type="Proteomes" id="UP000642125"/>
    </source>
</evidence>
<feature type="domain" description="LppM" evidence="3">
    <location>
        <begin position="24"/>
        <end position="186"/>
    </location>
</feature>
<keyword evidence="2" id="KW-1133">Transmembrane helix</keyword>
<evidence type="ECO:0000256" key="2">
    <source>
        <dbReference type="SAM" id="Phobius"/>
    </source>
</evidence>
<gene>
    <name evidence="4" type="ORF">Cpa01nite_00670</name>
</gene>
<keyword evidence="5" id="KW-1185">Reference proteome</keyword>
<feature type="transmembrane region" description="Helical" evidence="2">
    <location>
        <begin position="192"/>
        <end position="217"/>
    </location>
</feature>
<feature type="region of interest" description="Disordered" evidence="1">
    <location>
        <begin position="237"/>
        <end position="280"/>
    </location>
</feature>
<dbReference type="Pfam" id="PF21946">
    <property type="entry name" value="LppM"/>
    <property type="match status" value="1"/>
</dbReference>
<dbReference type="EMBL" id="BONO01000001">
    <property type="protein sequence ID" value="GIG34686.1"/>
    <property type="molecule type" value="Genomic_DNA"/>
</dbReference>
<organism evidence="4 5">
    <name type="scientific">Cellulomonas pakistanensis</name>
    <dbReference type="NCBI Taxonomy" id="992287"/>
    <lineage>
        <taxon>Bacteria</taxon>
        <taxon>Bacillati</taxon>
        <taxon>Actinomycetota</taxon>
        <taxon>Actinomycetes</taxon>
        <taxon>Micrococcales</taxon>
        <taxon>Cellulomonadaceae</taxon>
        <taxon>Cellulomonas</taxon>
    </lineage>
</organism>
<proteinExistence type="predicted"/>
<accession>A0A919P5W8</accession>